<dbReference type="OrthoDB" id="7875908at2"/>
<evidence type="ECO:0000313" key="1">
    <source>
        <dbReference type="EMBL" id="SMC34500.1"/>
    </source>
</evidence>
<dbReference type="EMBL" id="FWXR01000001">
    <property type="protein sequence ID" value="SMC34500.1"/>
    <property type="molecule type" value="Genomic_DNA"/>
</dbReference>
<accession>A0A1W1YE51</accession>
<protein>
    <submittedName>
        <fullName evidence="1">Uncharacterized protein</fullName>
    </submittedName>
</protein>
<organism evidence="1 2">
    <name type="scientific">Fulvimarina manganoxydans</name>
    <dbReference type="NCBI Taxonomy" id="937218"/>
    <lineage>
        <taxon>Bacteria</taxon>
        <taxon>Pseudomonadati</taxon>
        <taxon>Pseudomonadota</taxon>
        <taxon>Alphaproteobacteria</taxon>
        <taxon>Hyphomicrobiales</taxon>
        <taxon>Aurantimonadaceae</taxon>
        <taxon>Fulvimarina</taxon>
    </lineage>
</organism>
<sequence length="84" mass="9448">MGEMQKIVLKVEASELPADIRAKFAPGTEVTLTYEGEASKPPLSEDMIERRKRSLLQFAGVGADRNTTIDEAVARIRELRDEWD</sequence>
<proteinExistence type="predicted"/>
<dbReference type="Proteomes" id="UP000192656">
    <property type="component" value="Unassembled WGS sequence"/>
</dbReference>
<reference evidence="1 2" key="1">
    <citation type="submission" date="2017-04" db="EMBL/GenBank/DDBJ databases">
        <authorList>
            <person name="Afonso C.L."/>
            <person name="Miller P.J."/>
            <person name="Scott M.A."/>
            <person name="Spackman E."/>
            <person name="Goraichik I."/>
            <person name="Dimitrov K.M."/>
            <person name="Suarez D.L."/>
            <person name="Swayne D.E."/>
        </authorList>
    </citation>
    <scope>NUCLEOTIDE SEQUENCE [LARGE SCALE GENOMIC DNA]</scope>
    <source>
        <strain evidence="1 2">CGMCC 1.10972</strain>
    </source>
</reference>
<gene>
    <name evidence="1" type="ORF">SAMN06297251_101205</name>
</gene>
<keyword evidence="2" id="KW-1185">Reference proteome</keyword>
<dbReference type="STRING" id="937218.SAMN06297251_101205"/>
<evidence type="ECO:0000313" key="2">
    <source>
        <dbReference type="Proteomes" id="UP000192656"/>
    </source>
</evidence>
<name>A0A1W1YE51_9HYPH</name>
<dbReference type="AlphaFoldDB" id="A0A1W1YE51"/>
<dbReference type="RefSeq" id="WP_084408057.1">
    <property type="nucleotide sequence ID" value="NZ_FWXR01000001.1"/>
</dbReference>